<feature type="compositionally biased region" description="Acidic residues" evidence="1">
    <location>
        <begin position="103"/>
        <end position="119"/>
    </location>
</feature>
<sequence length="227" mass="26458">MHDQHNDRSAPQSNRKQPRWVIPDPYNPQEDLFKHEMRRHYQPTEKELERKGSLFSQGMMLDVTRNNLAAVFVDIPKNPISTRQALLDAIKEVTRRVIGSESSGDESEEDNGSAGLPDDDLAEWKERVCFMFEMEPTARTSRVILEDLYSFIQHATEANEHMLKLDEEQLPIEIFKGYTMTKADPKWPSEEYDKQYAIAKPYEDWAPCEALEWLEQAECSEMMDVDD</sequence>
<dbReference type="Proteomes" id="UP000326268">
    <property type="component" value="Unassembled WGS sequence"/>
</dbReference>
<gene>
    <name evidence="2" type="ORF">BDV27DRAFT_155139</name>
</gene>
<feature type="region of interest" description="Disordered" evidence="1">
    <location>
        <begin position="97"/>
        <end position="119"/>
    </location>
</feature>
<evidence type="ECO:0000313" key="2">
    <source>
        <dbReference type="EMBL" id="KAE8367297.1"/>
    </source>
</evidence>
<dbReference type="GeneID" id="43656538"/>
<evidence type="ECO:0000256" key="1">
    <source>
        <dbReference type="SAM" id="MobiDB-lite"/>
    </source>
</evidence>
<dbReference type="EMBL" id="ML737600">
    <property type="protein sequence ID" value="KAE8367297.1"/>
    <property type="molecule type" value="Genomic_DNA"/>
</dbReference>
<proteinExistence type="predicted"/>
<organism evidence="2 3">
    <name type="scientific">Aspergillus caelatus</name>
    <dbReference type="NCBI Taxonomy" id="61420"/>
    <lineage>
        <taxon>Eukaryota</taxon>
        <taxon>Fungi</taxon>
        <taxon>Dikarya</taxon>
        <taxon>Ascomycota</taxon>
        <taxon>Pezizomycotina</taxon>
        <taxon>Eurotiomycetes</taxon>
        <taxon>Eurotiomycetidae</taxon>
        <taxon>Eurotiales</taxon>
        <taxon>Aspergillaceae</taxon>
        <taxon>Aspergillus</taxon>
        <taxon>Aspergillus subgen. Circumdati</taxon>
    </lineage>
</organism>
<reference evidence="2 3" key="1">
    <citation type="submission" date="2019-04" db="EMBL/GenBank/DDBJ databases">
        <title>Friends and foes A comparative genomics studyof 23 Aspergillus species from section Flavi.</title>
        <authorList>
            <consortium name="DOE Joint Genome Institute"/>
            <person name="Kjaerbolling I."/>
            <person name="Vesth T."/>
            <person name="Frisvad J.C."/>
            <person name="Nybo J.L."/>
            <person name="Theobald S."/>
            <person name="Kildgaard S."/>
            <person name="Isbrandt T."/>
            <person name="Kuo A."/>
            <person name="Sato A."/>
            <person name="Lyhne E.K."/>
            <person name="Kogle M.E."/>
            <person name="Wiebenga A."/>
            <person name="Kun R.S."/>
            <person name="Lubbers R.J."/>
            <person name="Makela M.R."/>
            <person name="Barry K."/>
            <person name="Chovatia M."/>
            <person name="Clum A."/>
            <person name="Daum C."/>
            <person name="Haridas S."/>
            <person name="He G."/>
            <person name="LaButti K."/>
            <person name="Lipzen A."/>
            <person name="Mondo S."/>
            <person name="Riley R."/>
            <person name="Salamov A."/>
            <person name="Simmons B.A."/>
            <person name="Magnuson J.K."/>
            <person name="Henrissat B."/>
            <person name="Mortensen U.H."/>
            <person name="Larsen T.O."/>
            <person name="Devries R.P."/>
            <person name="Grigoriev I.V."/>
            <person name="Machida M."/>
            <person name="Baker S.E."/>
            <person name="Andersen M.R."/>
        </authorList>
    </citation>
    <scope>NUCLEOTIDE SEQUENCE [LARGE SCALE GENOMIC DNA]</scope>
    <source>
        <strain evidence="2 3">CBS 763.97</strain>
    </source>
</reference>
<feature type="region of interest" description="Disordered" evidence="1">
    <location>
        <begin position="1"/>
        <end position="29"/>
    </location>
</feature>
<dbReference type="RefSeq" id="XP_031930378.1">
    <property type="nucleotide sequence ID" value="XM_032072092.1"/>
</dbReference>
<keyword evidence="3" id="KW-1185">Reference proteome</keyword>
<name>A0A5N7ABM6_9EURO</name>
<evidence type="ECO:0000313" key="3">
    <source>
        <dbReference type="Proteomes" id="UP000326268"/>
    </source>
</evidence>
<dbReference type="OrthoDB" id="4475438at2759"/>
<dbReference type="AlphaFoldDB" id="A0A5N7ABM6"/>
<protein>
    <submittedName>
        <fullName evidence="2">Uncharacterized protein</fullName>
    </submittedName>
</protein>
<accession>A0A5N7ABM6</accession>